<evidence type="ECO:0000256" key="1">
    <source>
        <dbReference type="SAM" id="MobiDB-lite"/>
    </source>
</evidence>
<evidence type="ECO:0000313" key="3">
    <source>
        <dbReference type="Proteomes" id="UP000037122"/>
    </source>
</evidence>
<dbReference type="Proteomes" id="UP000037122">
    <property type="component" value="Unassembled WGS sequence"/>
</dbReference>
<accession>A0A0L0NZG6</accession>
<protein>
    <submittedName>
        <fullName evidence="2">Uncharacterized protein</fullName>
    </submittedName>
</protein>
<proteinExistence type="predicted"/>
<comment type="caution">
    <text evidence="2">The sequence shown here is derived from an EMBL/GenBank/DDBJ whole genome shotgun (WGS) entry which is preliminary data.</text>
</comment>
<evidence type="ECO:0000313" key="2">
    <source>
        <dbReference type="EMBL" id="KND99521.1"/>
    </source>
</evidence>
<dbReference type="EMBL" id="LGST01000023">
    <property type="protein sequence ID" value="KND99521.1"/>
    <property type="molecule type" value="Genomic_DNA"/>
</dbReference>
<dbReference type="AlphaFoldDB" id="A0A0L0NZG6"/>
<feature type="region of interest" description="Disordered" evidence="1">
    <location>
        <begin position="1"/>
        <end position="29"/>
    </location>
</feature>
<sequence>MGKSKEGAAEAVTAKGESFTAKGEMHQRG</sequence>
<organism evidence="2 3">
    <name type="scientific">Candidozyma auris</name>
    <name type="common">Yeast</name>
    <name type="synonym">Candida auris</name>
    <dbReference type="NCBI Taxonomy" id="498019"/>
    <lineage>
        <taxon>Eukaryota</taxon>
        <taxon>Fungi</taxon>
        <taxon>Dikarya</taxon>
        <taxon>Ascomycota</taxon>
        <taxon>Saccharomycotina</taxon>
        <taxon>Pichiomycetes</taxon>
        <taxon>Metschnikowiaceae</taxon>
        <taxon>Candidozyma</taxon>
    </lineage>
</organism>
<reference evidence="3" key="1">
    <citation type="journal article" date="2015" name="BMC Genomics">
        <title>Draft genome of a commonly misdiagnosed multidrug resistant pathogen Candida auris.</title>
        <authorList>
            <person name="Chatterjee S."/>
            <person name="Alampalli S.V."/>
            <person name="Nageshan R.K."/>
            <person name="Chettiar S.T."/>
            <person name="Joshi S."/>
            <person name="Tatu U.S."/>
        </authorList>
    </citation>
    <scope>NUCLEOTIDE SEQUENCE [LARGE SCALE GENOMIC DNA]</scope>
    <source>
        <strain evidence="3">6684</strain>
    </source>
</reference>
<gene>
    <name evidence="2" type="ORF">QG37_03668</name>
</gene>
<name>A0A0L0NZG6_CANAR</name>
<dbReference type="VEuPathDB" id="FungiDB:QG37_03668"/>